<feature type="region of interest" description="Disordered" evidence="1">
    <location>
        <begin position="302"/>
        <end position="346"/>
    </location>
</feature>
<keyword evidence="3" id="KW-1185">Reference proteome</keyword>
<dbReference type="Gene3D" id="3.30.70.141">
    <property type="entry name" value="Nucleoside diphosphate kinase-like domain"/>
    <property type="match status" value="1"/>
</dbReference>
<dbReference type="EMBL" id="MU152274">
    <property type="protein sequence ID" value="KAF9440772.1"/>
    <property type="molecule type" value="Genomic_DNA"/>
</dbReference>
<evidence type="ECO:0000313" key="3">
    <source>
        <dbReference type="Proteomes" id="UP000807342"/>
    </source>
</evidence>
<dbReference type="AlphaFoldDB" id="A0A9P5WZU9"/>
<evidence type="ECO:0008006" key="4">
    <source>
        <dbReference type="Google" id="ProtNLM"/>
    </source>
</evidence>
<dbReference type="OrthoDB" id="2162449at2759"/>
<name>A0A9P5WZU9_9AGAR</name>
<sequence length="374" mass="40588">MSYSVPVIHTVVSIKNYALRHRFNIEPRTQEASFEIVKERRVEFGVEMDTDVLYELLGNEIDSLTKGPVWTYVLERKRVVGVWNTLMGNIPTPSEAGEYAGNANASTINESSRPGGKPSFKTCAIPATNSEPDIVPRMSLAAALRITGSTIPDRVSSSKPRAPLTKERLAQTFTNDSGHNPIALCMTKLAALRTAKDQSTNDGRPGLVAPRLTKRLVTDGTVSATEKVENARTIFGGIPGHKRHKTISVASVKLPTVTPRSNKSATLRQNIAAPPSSLYGTAVPTPLSWTSSMDPVTVWRQSAPTTTSTLTRRASSAPGTTRRSYKPRQRPSSGILPPTITPRTNESAVWRVLKKAPKRSKPLPSSFKPSTVAA</sequence>
<evidence type="ECO:0000313" key="2">
    <source>
        <dbReference type="EMBL" id="KAF9440772.1"/>
    </source>
</evidence>
<protein>
    <recommendedName>
        <fullName evidence="4">Nucleoside diphosphate kinase</fullName>
    </recommendedName>
</protein>
<feature type="compositionally biased region" description="Low complexity" evidence="1">
    <location>
        <begin position="302"/>
        <end position="318"/>
    </location>
</feature>
<dbReference type="InterPro" id="IPR036850">
    <property type="entry name" value="NDK-like_dom_sf"/>
</dbReference>
<organism evidence="2 3">
    <name type="scientific">Macrolepiota fuliginosa MF-IS2</name>
    <dbReference type="NCBI Taxonomy" id="1400762"/>
    <lineage>
        <taxon>Eukaryota</taxon>
        <taxon>Fungi</taxon>
        <taxon>Dikarya</taxon>
        <taxon>Basidiomycota</taxon>
        <taxon>Agaricomycotina</taxon>
        <taxon>Agaricomycetes</taxon>
        <taxon>Agaricomycetidae</taxon>
        <taxon>Agaricales</taxon>
        <taxon>Agaricineae</taxon>
        <taxon>Agaricaceae</taxon>
        <taxon>Macrolepiota</taxon>
    </lineage>
</organism>
<accession>A0A9P5WZU9</accession>
<gene>
    <name evidence="2" type="ORF">P691DRAFT_792901</name>
</gene>
<comment type="caution">
    <text evidence="2">The sequence shown here is derived from an EMBL/GenBank/DDBJ whole genome shotgun (WGS) entry which is preliminary data.</text>
</comment>
<evidence type="ECO:0000256" key="1">
    <source>
        <dbReference type="SAM" id="MobiDB-lite"/>
    </source>
</evidence>
<proteinExistence type="predicted"/>
<reference evidence="2" key="1">
    <citation type="submission" date="2020-11" db="EMBL/GenBank/DDBJ databases">
        <authorList>
            <consortium name="DOE Joint Genome Institute"/>
            <person name="Ahrendt S."/>
            <person name="Riley R."/>
            <person name="Andreopoulos W."/>
            <person name="Labutti K."/>
            <person name="Pangilinan J."/>
            <person name="Ruiz-Duenas F.J."/>
            <person name="Barrasa J.M."/>
            <person name="Sanchez-Garcia M."/>
            <person name="Camarero S."/>
            <person name="Miyauchi S."/>
            <person name="Serrano A."/>
            <person name="Linde D."/>
            <person name="Babiker R."/>
            <person name="Drula E."/>
            <person name="Ayuso-Fernandez I."/>
            <person name="Pacheco R."/>
            <person name="Padilla G."/>
            <person name="Ferreira P."/>
            <person name="Barriuso J."/>
            <person name="Kellner H."/>
            <person name="Castanera R."/>
            <person name="Alfaro M."/>
            <person name="Ramirez L."/>
            <person name="Pisabarro A.G."/>
            <person name="Kuo A."/>
            <person name="Tritt A."/>
            <person name="Lipzen A."/>
            <person name="He G."/>
            <person name="Yan M."/>
            <person name="Ng V."/>
            <person name="Cullen D."/>
            <person name="Martin F."/>
            <person name="Rosso M.-N."/>
            <person name="Henrissat B."/>
            <person name="Hibbett D."/>
            <person name="Martinez A.T."/>
            <person name="Grigoriev I.V."/>
        </authorList>
    </citation>
    <scope>NUCLEOTIDE SEQUENCE</scope>
    <source>
        <strain evidence="2">MF-IS2</strain>
    </source>
</reference>
<dbReference type="Proteomes" id="UP000807342">
    <property type="component" value="Unassembled WGS sequence"/>
</dbReference>
<dbReference type="SUPFAM" id="SSF54919">
    <property type="entry name" value="Nucleoside diphosphate kinase, NDK"/>
    <property type="match status" value="1"/>
</dbReference>